<accession>A0A374P0S6</accession>
<dbReference type="RefSeq" id="WP_117632424.1">
    <property type="nucleotide sequence ID" value="NZ_CACRUH010000084.1"/>
</dbReference>
<dbReference type="Pfam" id="PF06725">
    <property type="entry name" value="3D"/>
    <property type="match status" value="1"/>
</dbReference>
<name>A0A374P0S6_9FIRM</name>
<evidence type="ECO:0000259" key="3">
    <source>
        <dbReference type="Pfam" id="PF06725"/>
    </source>
</evidence>
<dbReference type="SUPFAM" id="SSF50685">
    <property type="entry name" value="Barwin-like endoglucanases"/>
    <property type="match status" value="1"/>
</dbReference>
<feature type="domain" description="3D" evidence="3">
    <location>
        <begin position="127"/>
        <end position="183"/>
    </location>
</feature>
<feature type="region of interest" description="Disordered" evidence="2">
    <location>
        <begin position="60"/>
        <end position="84"/>
    </location>
</feature>
<dbReference type="PANTHER" id="PTHR39160:SF4">
    <property type="entry name" value="RESUSCITATION-PROMOTING FACTOR RPFB"/>
    <property type="match status" value="1"/>
</dbReference>
<dbReference type="InterPro" id="IPR036908">
    <property type="entry name" value="RlpA-like_sf"/>
</dbReference>
<keyword evidence="1" id="KW-0732">Signal</keyword>
<evidence type="ECO:0000313" key="5">
    <source>
        <dbReference type="Proteomes" id="UP000263014"/>
    </source>
</evidence>
<comment type="caution">
    <text evidence="4">The sequence shown here is derived from an EMBL/GenBank/DDBJ whole genome shotgun (WGS) entry which is preliminary data.</text>
</comment>
<dbReference type="InterPro" id="IPR059180">
    <property type="entry name" value="3D_YorM"/>
</dbReference>
<dbReference type="GO" id="GO:0009254">
    <property type="term" value="P:peptidoglycan turnover"/>
    <property type="evidence" value="ECO:0007669"/>
    <property type="project" value="InterPro"/>
</dbReference>
<dbReference type="GO" id="GO:0004553">
    <property type="term" value="F:hydrolase activity, hydrolyzing O-glycosyl compounds"/>
    <property type="evidence" value="ECO:0007669"/>
    <property type="project" value="InterPro"/>
</dbReference>
<gene>
    <name evidence="4" type="ORF">DXD79_24840</name>
</gene>
<dbReference type="GO" id="GO:0019867">
    <property type="term" value="C:outer membrane"/>
    <property type="evidence" value="ECO:0007669"/>
    <property type="project" value="InterPro"/>
</dbReference>
<protein>
    <recommendedName>
        <fullName evidence="3">3D domain-containing protein</fullName>
    </recommendedName>
</protein>
<proteinExistence type="predicted"/>
<dbReference type="Proteomes" id="UP000263014">
    <property type="component" value="Unassembled WGS sequence"/>
</dbReference>
<dbReference type="InterPro" id="IPR051933">
    <property type="entry name" value="Resuscitation_pf_RpfB"/>
</dbReference>
<dbReference type="Gene3D" id="2.40.40.10">
    <property type="entry name" value="RlpA-like domain"/>
    <property type="match status" value="1"/>
</dbReference>
<dbReference type="InterPro" id="IPR010611">
    <property type="entry name" value="3D_dom"/>
</dbReference>
<dbReference type="EMBL" id="QSON01000015">
    <property type="protein sequence ID" value="RGI98769.1"/>
    <property type="molecule type" value="Genomic_DNA"/>
</dbReference>
<sequence length="185" mass="20389">MTEFRKAERRRRVQRRMMKLVTVMSTVVAVLTAGYSFVSEGALEPKEILVPPLVITVSEEEAPVGSGPPPAAMEESAQSTSEADAIPAPPTYLGEFEITGYCSCDICCGKKDMKLTKMETVPKSGYTIAVDPQVIPLGSYLEIEGVTYRAEDIGQAIKDRSLDIFFSSHEEAIEFGRQKKDVYLK</sequence>
<evidence type="ECO:0000256" key="2">
    <source>
        <dbReference type="SAM" id="MobiDB-lite"/>
    </source>
</evidence>
<evidence type="ECO:0000256" key="1">
    <source>
        <dbReference type="ARBA" id="ARBA00022729"/>
    </source>
</evidence>
<dbReference type="CDD" id="cd14667">
    <property type="entry name" value="3D_containing_proteins"/>
    <property type="match status" value="1"/>
</dbReference>
<dbReference type="AlphaFoldDB" id="A0A374P0S6"/>
<reference evidence="4 5" key="1">
    <citation type="submission" date="2018-08" db="EMBL/GenBank/DDBJ databases">
        <title>A genome reference for cultivated species of the human gut microbiota.</title>
        <authorList>
            <person name="Zou Y."/>
            <person name="Xue W."/>
            <person name="Luo G."/>
        </authorList>
    </citation>
    <scope>NUCLEOTIDE SEQUENCE [LARGE SCALE GENOMIC DNA]</scope>
    <source>
        <strain evidence="4 5">TM09-12</strain>
    </source>
</reference>
<evidence type="ECO:0000313" key="4">
    <source>
        <dbReference type="EMBL" id="RGI98769.1"/>
    </source>
</evidence>
<dbReference type="PANTHER" id="PTHR39160">
    <property type="entry name" value="CELL WALL-BINDING PROTEIN YOCH"/>
    <property type="match status" value="1"/>
</dbReference>
<organism evidence="4 5">
    <name type="scientific">Hungatella hathewayi</name>
    <dbReference type="NCBI Taxonomy" id="154046"/>
    <lineage>
        <taxon>Bacteria</taxon>
        <taxon>Bacillati</taxon>
        <taxon>Bacillota</taxon>
        <taxon>Clostridia</taxon>
        <taxon>Lachnospirales</taxon>
        <taxon>Lachnospiraceae</taxon>
        <taxon>Hungatella</taxon>
    </lineage>
</organism>